<evidence type="ECO:0008006" key="3">
    <source>
        <dbReference type="Google" id="ProtNLM"/>
    </source>
</evidence>
<evidence type="ECO:0000313" key="2">
    <source>
        <dbReference type="Proteomes" id="UP000192796"/>
    </source>
</evidence>
<dbReference type="InterPro" id="IPR014917">
    <property type="entry name" value="DUF1800"/>
</dbReference>
<dbReference type="Proteomes" id="UP000192796">
    <property type="component" value="Unassembled WGS sequence"/>
</dbReference>
<sequence>MKQSAKINLMDRREFFTLKRRAKATSPKPYAGLRQIYSGLTPYSGTWTAKEVAHLLKRTMFGAKKADIDHFLGMTPSAAVDELLNVSTSLPSPPLKNYDNTDIDAADPDISVAKGATWVNTVSTDGTANSQRVNSLKDWWIGTMINQDRSIREKMTLFWHNHFSTETATYERGTYGYKYNTLLRQSAVGNFKTLVKDMTMNVCMLRYLNGYLNTSTAPDENYARELQELFTLGKTNNPNYTEDDVKAAARVLTGWRIKDKTGEDESVYFKPDAHDKTNKTFSSFFGGTVIAGRTDAAGADAEINDLITMIFNKSVEVSEFIVKKLYTWFVYYTIEPDTLTNVIKPLAQQLVSGNWEIKPVLATLLKSEHFFDPLSQGCLIKSPLEMMVMMMREFDVAFPPDTDYDNQYYMWDYLRNQSVIMQQNIADPPSVSGWPAYYQIPMFYEMWINHDTMPKRERFIDQLIGNGYMRNSVKLIIDPVTFVKNNFTNAIAADPNALINALLDIMYRVPISDTLKATIKTQILLSGQAQDYYWSNAWNAYIGAPGDMTAYSTVYTRLQTLFKYFMNLAEYQLA</sequence>
<proteinExistence type="predicted"/>
<evidence type="ECO:0000313" key="1">
    <source>
        <dbReference type="EMBL" id="OQP64812.1"/>
    </source>
</evidence>
<comment type="caution">
    <text evidence="1">The sequence shown here is derived from an EMBL/GenBank/DDBJ whole genome shotgun (WGS) entry which is preliminary data.</text>
</comment>
<dbReference type="STRING" id="1703345.A3860_18830"/>
<dbReference type="Pfam" id="PF08811">
    <property type="entry name" value="DUF1800"/>
    <property type="match status" value="1"/>
</dbReference>
<dbReference type="AlphaFoldDB" id="A0A1V9G2L3"/>
<organism evidence="1 2">
    <name type="scientific">Niastella vici</name>
    <dbReference type="NCBI Taxonomy" id="1703345"/>
    <lineage>
        <taxon>Bacteria</taxon>
        <taxon>Pseudomonadati</taxon>
        <taxon>Bacteroidota</taxon>
        <taxon>Chitinophagia</taxon>
        <taxon>Chitinophagales</taxon>
        <taxon>Chitinophagaceae</taxon>
        <taxon>Niastella</taxon>
    </lineage>
</organism>
<accession>A0A1V9G2L3</accession>
<keyword evidence="2" id="KW-1185">Reference proteome</keyword>
<name>A0A1V9G2L3_9BACT</name>
<reference evidence="1 2" key="1">
    <citation type="submission" date="2016-03" db="EMBL/GenBank/DDBJ databases">
        <title>Niastella vici sp. nov., isolated from farmland soil.</title>
        <authorList>
            <person name="Chen L."/>
            <person name="Wang D."/>
            <person name="Yang S."/>
            <person name="Wang G."/>
        </authorList>
    </citation>
    <scope>NUCLEOTIDE SEQUENCE [LARGE SCALE GENOMIC DNA]</scope>
    <source>
        <strain evidence="1 2">DJ57</strain>
    </source>
</reference>
<dbReference type="EMBL" id="LVYD01000041">
    <property type="protein sequence ID" value="OQP64812.1"/>
    <property type="molecule type" value="Genomic_DNA"/>
</dbReference>
<protein>
    <recommendedName>
        <fullName evidence="3">DUF1800 domain-containing protein</fullName>
    </recommendedName>
</protein>
<gene>
    <name evidence="1" type="ORF">A3860_18830</name>
</gene>